<protein>
    <submittedName>
        <fullName evidence="8">Leucyl aminopeptidase</fullName>
        <ecNumber evidence="8">3.4.11.1</ecNumber>
    </submittedName>
</protein>
<dbReference type="CDD" id="cd00433">
    <property type="entry name" value="Peptidase_M17"/>
    <property type="match status" value="1"/>
</dbReference>
<keyword evidence="4 8" id="KW-0031">Aminopeptidase</keyword>
<evidence type="ECO:0000256" key="6">
    <source>
        <dbReference type="ARBA" id="ARBA00022801"/>
    </source>
</evidence>
<evidence type="ECO:0000256" key="5">
    <source>
        <dbReference type="ARBA" id="ARBA00022670"/>
    </source>
</evidence>
<dbReference type="HAMAP" id="MF_00181">
    <property type="entry name" value="Cytosol_peptidase_M17"/>
    <property type="match status" value="1"/>
</dbReference>
<dbReference type="OrthoDB" id="412814at2759"/>
<dbReference type="InterPro" id="IPR008283">
    <property type="entry name" value="Peptidase_M17_N"/>
</dbReference>
<feature type="domain" description="Cytosol aminopeptidase" evidence="7">
    <location>
        <begin position="376"/>
        <end position="383"/>
    </location>
</feature>
<dbReference type="PANTHER" id="PTHR11963">
    <property type="entry name" value="LEUCINE AMINOPEPTIDASE-RELATED"/>
    <property type="match status" value="1"/>
</dbReference>
<name>D7FZ52_ECTSI</name>
<dbReference type="MEROPS" id="M17.A03"/>
<evidence type="ECO:0000313" key="9">
    <source>
        <dbReference type="Proteomes" id="UP000002630"/>
    </source>
</evidence>
<comment type="catalytic activity">
    <reaction evidence="1">
        <text>Release of an N-terminal amino acid, Xaa-|-Yaa-, in which Xaa is preferably Leu, but may be other amino acids including Pro although not Arg or Lys, and Yaa may be Pro. Amino acid amides and methyl esters are also readily hydrolyzed, but rates on arylamides are exceedingly low.</text>
        <dbReference type="EC" id="3.4.11.1"/>
    </reaction>
</comment>
<evidence type="ECO:0000313" key="8">
    <source>
        <dbReference type="EMBL" id="CBJ32669.1"/>
    </source>
</evidence>
<dbReference type="GO" id="GO:0005737">
    <property type="term" value="C:cytoplasm"/>
    <property type="evidence" value="ECO:0007669"/>
    <property type="project" value="InterPro"/>
</dbReference>
<keyword evidence="5" id="KW-0645">Protease</keyword>
<dbReference type="Gene3D" id="3.40.220.10">
    <property type="entry name" value="Leucine Aminopeptidase, subunit E, domain 1"/>
    <property type="match status" value="1"/>
</dbReference>
<evidence type="ECO:0000256" key="4">
    <source>
        <dbReference type="ARBA" id="ARBA00022438"/>
    </source>
</evidence>
<proteinExistence type="inferred from homology"/>
<evidence type="ECO:0000256" key="1">
    <source>
        <dbReference type="ARBA" id="ARBA00000135"/>
    </source>
</evidence>
<dbReference type="Pfam" id="PF00883">
    <property type="entry name" value="Peptidase_M17"/>
    <property type="match status" value="1"/>
</dbReference>
<evidence type="ECO:0000256" key="3">
    <source>
        <dbReference type="ARBA" id="ARBA00009528"/>
    </source>
</evidence>
<dbReference type="InParanoid" id="D7FZ52"/>
<dbReference type="Gene3D" id="3.40.630.10">
    <property type="entry name" value="Zn peptidases"/>
    <property type="match status" value="1"/>
</dbReference>
<dbReference type="PANTHER" id="PTHR11963:SF23">
    <property type="entry name" value="CYTOSOL AMINOPEPTIDASE"/>
    <property type="match status" value="1"/>
</dbReference>
<dbReference type="PROSITE" id="PS00631">
    <property type="entry name" value="CYTOSOL_AP"/>
    <property type="match status" value="1"/>
</dbReference>
<dbReference type="EMBL" id="FN649740">
    <property type="protein sequence ID" value="CBJ32669.1"/>
    <property type="molecule type" value="Genomic_DNA"/>
</dbReference>
<dbReference type="AlphaFoldDB" id="D7FZ52"/>
<dbReference type="EC" id="3.4.11.1" evidence="8"/>
<dbReference type="Pfam" id="PF02789">
    <property type="entry name" value="Peptidase_M17_N"/>
    <property type="match status" value="1"/>
</dbReference>
<dbReference type="InterPro" id="IPR023042">
    <property type="entry name" value="Peptidase_M17_leu_NH2_pept"/>
</dbReference>
<dbReference type="FunCoup" id="D7FZ52">
    <property type="interactions" value="158"/>
</dbReference>
<sequence length="523" mass="54149">MMSTSGAATPVPPLSVGDMCYTAESKASVSVSPVSKADAWEGDMLVLLAFQQEDKEAFAVLAGDGAAAADKGLEGAAADMISSQEFKGEKKGSVSAMLGSKSGVKRVAVIGLGKKDDSSLTPASLEAIGTQLAALAKSSKCKSMAVVLPEGCGEGSTQTLTQGALIGMYADQRYKTRKEDKKDLPLQSIDIIGGEESAGLDAAKAVASGVSLCRDLVNSPPNMLTPGALADAAAKIAEDHGLECEILEEEEIVALGMGAYMGVAQGAVFPPKFIHLTYKPSGTPKKKVALIGKGLTFDSGGYNIKAGAGSMIELMKFDMGGSACTLGAAKAIGQLKPDGVEAHFIVAACENMVSEKAMRPGDILTASNGKTIEVLNTDAEGRLTLADALVFAEKLGVDAIIDSATLTGACLIALGTDYAGMWSSDETLAKELTDVGAETGEKLWRMPLAPEYGDQVKSKIADLKNVGARPGSSITAALFLKEFVEKTPWAHLDIAGPVWKDEAGGATGYGVRLLTRWVQKKGE</sequence>
<dbReference type="PRINTS" id="PR00481">
    <property type="entry name" value="LAMNOPPTDASE"/>
</dbReference>
<dbReference type="GO" id="GO:0070006">
    <property type="term" value="F:metalloaminopeptidase activity"/>
    <property type="evidence" value="ECO:0007669"/>
    <property type="project" value="InterPro"/>
</dbReference>
<evidence type="ECO:0000256" key="2">
    <source>
        <dbReference type="ARBA" id="ARBA00001585"/>
    </source>
</evidence>
<keyword evidence="6 8" id="KW-0378">Hydrolase</keyword>
<dbReference type="InterPro" id="IPR000819">
    <property type="entry name" value="Peptidase_M17_C"/>
</dbReference>
<comment type="catalytic activity">
    <reaction evidence="2">
        <text>Release of N-terminal proline from a peptide.</text>
        <dbReference type="EC" id="3.4.11.5"/>
    </reaction>
</comment>
<dbReference type="InterPro" id="IPR043472">
    <property type="entry name" value="Macro_dom-like"/>
</dbReference>
<dbReference type="Proteomes" id="UP000002630">
    <property type="component" value="Linkage Group LG15"/>
</dbReference>
<dbReference type="eggNOG" id="KOG2597">
    <property type="taxonomic scope" value="Eukaryota"/>
</dbReference>
<keyword evidence="9" id="KW-1185">Reference proteome</keyword>
<evidence type="ECO:0000259" key="7">
    <source>
        <dbReference type="PROSITE" id="PS00631"/>
    </source>
</evidence>
<dbReference type="InterPro" id="IPR011356">
    <property type="entry name" value="Leucine_aapep/pepB"/>
</dbReference>
<dbReference type="NCBIfam" id="NF002076">
    <property type="entry name" value="PRK00913.2-3"/>
    <property type="match status" value="1"/>
</dbReference>
<dbReference type="GO" id="GO:0030145">
    <property type="term" value="F:manganese ion binding"/>
    <property type="evidence" value="ECO:0007669"/>
    <property type="project" value="InterPro"/>
</dbReference>
<dbReference type="STRING" id="2880.D7FZ52"/>
<dbReference type="SUPFAM" id="SSF53187">
    <property type="entry name" value="Zn-dependent exopeptidases"/>
    <property type="match status" value="1"/>
</dbReference>
<dbReference type="EMBL" id="FN648548">
    <property type="protein sequence ID" value="CBJ32669.1"/>
    <property type="molecule type" value="Genomic_DNA"/>
</dbReference>
<dbReference type="SUPFAM" id="SSF52949">
    <property type="entry name" value="Macro domain-like"/>
    <property type="match status" value="1"/>
</dbReference>
<organism evidence="8 9">
    <name type="scientific">Ectocarpus siliculosus</name>
    <name type="common">Brown alga</name>
    <name type="synonym">Conferva siliculosa</name>
    <dbReference type="NCBI Taxonomy" id="2880"/>
    <lineage>
        <taxon>Eukaryota</taxon>
        <taxon>Sar</taxon>
        <taxon>Stramenopiles</taxon>
        <taxon>Ochrophyta</taxon>
        <taxon>PX clade</taxon>
        <taxon>Phaeophyceae</taxon>
        <taxon>Ectocarpales</taxon>
        <taxon>Ectocarpaceae</taxon>
        <taxon>Ectocarpus</taxon>
    </lineage>
</organism>
<dbReference type="GO" id="GO:0006508">
    <property type="term" value="P:proteolysis"/>
    <property type="evidence" value="ECO:0007669"/>
    <property type="project" value="UniProtKB-KW"/>
</dbReference>
<reference evidence="8 9" key="1">
    <citation type="journal article" date="2010" name="Nature">
        <title>The Ectocarpus genome and the independent evolution of multicellularity in brown algae.</title>
        <authorList>
            <person name="Cock J.M."/>
            <person name="Sterck L."/>
            <person name="Rouze P."/>
            <person name="Scornet D."/>
            <person name="Allen A.E."/>
            <person name="Amoutzias G."/>
            <person name="Anthouard V."/>
            <person name="Artiguenave F."/>
            <person name="Aury J.M."/>
            <person name="Badger J.H."/>
            <person name="Beszteri B."/>
            <person name="Billiau K."/>
            <person name="Bonnet E."/>
            <person name="Bothwell J.H."/>
            <person name="Bowler C."/>
            <person name="Boyen C."/>
            <person name="Brownlee C."/>
            <person name="Carrano C.J."/>
            <person name="Charrier B."/>
            <person name="Cho G.Y."/>
            <person name="Coelho S.M."/>
            <person name="Collen J."/>
            <person name="Corre E."/>
            <person name="Da Silva C."/>
            <person name="Delage L."/>
            <person name="Delaroque N."/>
            <person name="Dittami S.M."/>
            <person name="Doulbeau S."/>
            <person name="Elias M."/>
            <person name="Farnham G."/>
            <person name="Gachon C.M."/>
            <person name="Gschloessl B."/>
            <person name="Heesch S."/>
            <person name="Jabbari K."/>
            <person name="Jubin C."/>
            <person name="Kawai H."/>
            <person name="Kimura K."/>
            <person name="Kloareg B."/>
            <person name="Kupper F.C."/>
            <person name="Lang D."/>
            <person name="Le Bail A."/>
            <person name="Leblanc C."/>
            <person name="Lerouge P."/>
            <person name="Lohr M."/>
            <person name="Lopez P.J."/>
            <person name="Martens C."/>
            <person name="Maumus F."/>
            <person name="Michel G."/>
            <person name="Miranda-Saavedra D."/>
            <person name="Morales J."/>
            <person name="Moreau H."/>
            <person name="Motomura T."/>
            <person name="Nagasato C."/>
            <person name="Napoli C.A."/>
            <person name="Nelson D.R."/>
            <person name="Nyvall-Collen P."/>
            <person name="Peters A.F."/>
            <person name="Pommier C."/>
            <person name="Potin P."/>
            <person name="Poulain J."/>
            <person name="Quesneville H."/>
            <person name="Read B."/>
            <person name="Rensing S.A."/>
            <person name="Ritter A."/>
            <person name="Rousvoal S."/>
            <person name="Samanta M."/>
            <person name="Samson G."/>
            <person name="Schroeder D.C."/>
            <person name="Segurens B."/>
            <person name="Strittmatter M."/>
            <person name="Tonon T."/>
            <person name="Tregear J.W."/>
            <person name="Valentin K."/>
            <person name="von Dassow P."/>
            <person name="Yamagishi T."/>
            <person name="Van de Peer Y."/>
            <person name="Wincker P."/>
        </authorList>
    </citation>
    <scope>NUCLEOTIDE SEQUENCE [LARGE SCALE GENOMIC DNA]</scope>
    <source>
        <strain evidence="9">Ec32 / CCAP1310/4</strain>
    </source>
</reference>
<dbReference type="OMA" id="DSPANQM"/>
<comment type="similarity">
    <text evidence="3">Belongs to the peptidase M17 family.</text>
</comment>
<gene>
    <name evidence="8" type="ORF">Esi_0355_0015</name>
</gene>
<accession>D7FZ52</accession>